<dbReference type="SUPFAM" id="SSF48371">
    <property type="entry name" value="ARM repeat"/>
    <property type="match status" value="1"/>
</dbReference>
<accession>X1ABW7</accession>
<organism evidence="1">
    <name type="scientific">marine sediment metagenome</name>
    <dbReference type="NCBI Taxonomy" id="412755"/>
    <lineage>
        <taxon>unclassified sequences</taxon>
        <taxon>metagenomes</taxon>
        <taxon>ecological metagenomes</taxon>
    </lineage>
</organism>
<proteinExistence type="predicted"/>
<dbReference type="AlphaFoldDB" id="X1ABW7"/>
<gene>
    <name evidence="1" type="ORF">S01H4_11041</name>
</gene>
<dbReference type="EMBL" id="BART01004378">
    <property type="protein sequence ID" value="GAG70188.1"/>
    <property type="molecule type" value="Genomic_DNA"/>
</dbReference>
<dbReference type="InterPro" id="IPR016024">
    <property type="entry name" value="ARM-type_fold"/>
</dbReference>
<comment type="caution">
    <text evidence="1">The sequence shown here is derived from an EMBL/GenBank/DDBJ whole genome shotgun (WGS) entry which is preliminary data.</text>
</comment>
<protein>
    <submittedName>
        <fullName evidence="1">Uncharacterized protein</fullName>
    </submittedName>
</protein>
<feature type="non-terminal residue" evidence="1">
    <location>
        <position position="202"/>
    </location>
</feature>
<sequence>MEESEKDLVEINSIKEFVNDSRIDDAVKLIALYINDSTEENYIDRLENIIEMLLSIHGGRIVLRFLIENLVIDIPSLLENLSKKDSVLRYTFLLLLKTISEQESDLFLPYSEDLLNSDDPNVREADLQLLIYMAGGDIIIEDESLIKSIVFKLTDEKDFVVQKAIQTLKAIGEKSPSIITKILTDYVKENSEISENEELKKM</sequence>
<dbReference type="InterPro" id="IPR011989">
    <property type="entry name" value="ARM-like"/>
</dbReference>
<evidence type="ECO:0000313" key="1">
    <source>
        <dbReference type="EMBL" id="GAG70188.1"/>
    </source>
</evidence>
<name>X1ABW7_9ZZZZ</name>
<reference evidence="1" key="1">
    <citation type="journal article" date="2014" name="Front. Microbiol.">
        <title>High frequency of phylogenetically diverse reductive dehalogenase-homologous genes in deep subseafloor sedimentary metagenomes.</title>
        <authorList>
            <person name="Kawai M."/>
            <person name="Futagami T."/>
            <person name="Toyoda A."/>
            <person name="Takaki Y."/>
            <person name="Nishi S."/>
            <person name="Hori S."/>
            <person name="Arai W."/>
            <person name="Tsubouchi T."/>
            <person name="Morono Y."/>
            <person name="Uchiyama I."/>
            <person name="Ito T."/>
            <person name="Fujiyama A."/>
            <person name="Inagaki F."/>
            <person name="Takami H."/>
        </authorList>
    </citation>
    <scope>NUCLEOTIDE SEQUENCE</scope>
    <source>
        <strain evidence="1">Expedition CK06-06</strain>
    </source>
</reference>
<dbReference type="Gene3D" id="1.25.10.10">
    <property type="entry name" value="Leucine-rich Repeat Variant"/>
    <property type="match status" value="1"/>
</dbReference>